<evidence type="ECO:0000256" key="1">
    <source>
        <dbReference type="ARBA" id="ARBA00011079"/>
    </source>
</evidence>
<dbReference type="Gene3D" id="3.40.50.1820">
    <property type="entry name" value="alpha/beta hydrolase"/>
    <property type="match status" value="1"/>
</dbReference>
<gene>
    <name evidence="6" type="primary">AlNc14C110G6353</name>
    <name evidence="6" type="ORF">ALNC14_071780</name>
</gene>
<accession>F0WIF3</accession>
<proteinExistence type="inferred from homology"/>
<dbReference type="EMBL" id="FR824155">
    <property type="protein sequence ID" value="CCA21035.1"/>
    <property type="molecule type" value="Genomic_DNA"/>
</dbReference>
<evidence type="ECO:0000256" key="3">
    <source>
        <dbReference type="ARBA" id="ARBA00022729"/>
    </source>
</evidence>
<evidence type="ECO:0000256" key="5">
    <source>
        <dbReference type="ARBA" id="ARBA00023180"/>
    </source>
</evidence>
<keyword evidence="6" id="KW-0121">Carboxypeptidase</keyword>
<dbReference type="GO" id="GO:0008239">
    <property type="term" value="F:dipeptidyl-peptidase activity"/>
    <property type="evidence" value="ECO:0007669"/>
    <property type="project" value="TreeGrafter"/>
</dbReference>
<protein>
    <submittedName>
        <fullName evidence="6">Lysosomal ProX carboxypeptidase putative</fullName>
    </submittedName>
</protein>
<dbReference type="AlphaFoldDB" id="F0WIF3"/>
<evidence type="ECO:0000256" key="4">
    <source>
        <dbReference type="ARBA" id="ARBA00022801"/>
    </source>
</evidence>
<keyword evidence="5" id="KW-0325">Glycoprotein</keyword>
<organism evidence="6">
    <name type="scientific">Albugo laibachii Nc14</name>
    <dbReference type="NCBI Taxonomy" id="890382"/>
    <lineage>
        <taxon>Eukaryota</taxon>
        <taxon>Sar</taxon>
        <taxon>Stramenopiles</taxon>
        <taxon>Oomycota</taxon>
        <taxon>Peronosporomycetes</taxon>
        <taxon>Albuginales</taxon>
        <taxon>Albuginaceae</taxon>
        <taxon>Albugo</taxon>
    </lineage>
</organism>
<dbReference type="HOGENOM" id="CLU_020959_2_0_1"/>
<dbReference type="GO" id="GO:0070008">
    <property type="term" value="F:serine-type exopeptidase activity"/>
    <property type="evidence" value="ECO:0007669"/>
    <property type="project" value="InterPro"/>
</dbReference>
<dbReference type="PANTHER" id="PTHR11010">
    <property type="entry name" value="PROTEASE S28 PRO-X CARBOXYPEPTIDASE-RELATED"/>
    <property type="match status" value="1"/>
</dbReference>
<reference evidence="6" key="2">
    <citation type="submission" date="2011-02" db="EMBL/GenBank/DDBJ databases">
        <authorList>
            <person name="MacLean D."/>
        </authorList>
    </citation>
    <scope>NUCLEOTIDE SEQUENCE</scope>
</reference>
<keyword evidence="2" id="KW-0645">Protease</keyword>
<dbReference type="Gene3D" id="1.20.120.980">
    <property type="entry name" value="Serine carboxypeptidase S28, SKS domain"/>
    <property type="match status" value="1"/>
</dbReference>
<dbReference type="InterPro" id="IPR008758">
    <property type="entry name" value="Peptidase_S28"/>
</dbReference>
<dbReference type="GO" id="GO:0006508">
    <property type="term" value="P:proteolysis"/>
    <property type="evidence" value="ECO:0007669"/>
    <property type="project" value="UniProtKB-KW"/>
</dbReference>
<dbReference type="InterPro" id="IPR029058">
    <property type="entry name" value="AB_hydrolase_fold"/>
</dbReference>
<dbReference type="GO" id="GO:0004180">
    <property type="term" value="F:carboxypeptidase activity"/>
    <property type="evidence" value="ECO:0007669"/>
    <property type="project" value="UniProtKB-KW"/>
</dbReference>
<evidence type="ECO:0000256" key="2">
    <source>
        <dbReference type="ARBA" id="ARBA00022670"/>
    </source>
</evidence>
<keyword evidence="3" id="KW-0732">Signal</keyword>
<dbReference type="ESTHER" id="9stra-f0wif4">
    <property type="family name" value="Prolylcarboxypeptidase"/>
</dbReference>
<comment type="similarity">
    <text evidence="1">Belongs to the peptidase S28 family.</text>
</comment>
<name>F0WIF3_9STRA</name>
<evidence type="ECO:0000313" key="6">
    <source>
        <dbReference type="EMBL" id="CCA21035.1"/>
    </source>
</evidence>
<dbReference type="PANTHER" id="PTHR11010:SF38">
    <property type="entry name" value="LYSOSOMAL PRO-X CARBOXYPEPTIDASE"/>
    <property type="match status" value="1"/>
</dbReference>
<sequence>MTAGSAPNCAEKIRQAWPALFSMAENEPGRLQLAKIFHLCRPLQNETGIHHLALWLLNAFSVLAMRNYPYPSSYLSNGEAQLPAWPMQSACSFLADQRPDSIALISSLFEAVSVLYNATKKMDCVDLPRDMTSIDGIWGFHYCTEMLLQETYFSSNGISDMFWNRTISAKFVQQHCQRVWGTKPDPEWIRIMYGDADTLLSAASNIVFTNGMLDPWRCCGVKKSQVRNNRIKVLKIENAAHHLDLFFHHVDDPNPLLTHDTFK</sequence>
<keyword evidence="4" id="KW-0378">Hydrolase</keyword>
<reference evidence="6" key="1">
    <citation type="journal article" date="2011" name="PLoS Biol.">
        <title>Gene gain and loss during evolution of obligate parasitism in the white rust pathogen of Arabidopsis thaliana.</title>
        <authorList>
            <person name="Kemen E."/>
            <person name="Gardiner A."/>
            <person name="Schultz-Larsen T."/>
            <person name="Kemen A.C."/>
            <person name="Balmuth A.L."/>
            <person name="Robert-Seilaniantz A."/>
            <person name="Bailey K."/>
            <person name="Holub E."/>
            <person name="Studholme D.J."/>
            <person name="Maclean D."/>
            <person name="Jones J.D."/>
        </authorList>
    </citation>
    <scope>NUCLEOTIDE SEQUENCE</scope>
</reference>
<dbReference type="InterPro" id="IPR042269">
    <property type="entry name" value="Ser_carbopepase_S28_SKS"/>
</dbReference>
<dbReference type="Pfam" id="PF05577">
    <property type="entry name" value="Peptidase_S28"/>
    <property type="match status" value="1"/>
</dbReference>